<dbReference type="Proteomes" id="UP001638806">
    <property type="component" value="Unassembled WGS sequence"/>
</dbReference>
<accession>A0ACC4DEZ6</accession>
<protein>
    <submittedName>
        <fullName evidence="1">Uncharacterized protein</fullName>
    </submittedName>
</protein>
<reference evidence="1" key="1">
    <citation type="submission" date="2024-12" db="EMBL/GenBank/DDBJ databases">
        <title>Comparative genomics and development of molecular markers within Purpureocillium lilacinum and among Purpureocillium species.</title>
        <authorList>
            <person name="Yeh Z.-Y."/>
            <person name="Ni N.-T."/>
            <person name="Lo P.-H."/>
            <person name="Mushyakhwo K."/>
            <person name="Lin C.-F."/>
            <person name="Nai Y.-S."/>
        </authorList>
    </citation>
    <scope>NUCLEOTIDE SEQUENCE</scope>
    <source>
        <strain evidence="1">NCHU-NPUST-175</strain>
    </source>
</reference>
<name>A0ACC4DEZ6_PURLI</name>
<sequence length="344" mass="38723">MLAEYYGQDQDENGRCAATLGRIALPPSSTKHNGRTTRPPDLASDRSAVATHGPHVRAGSYLSSRSDVPSGPISTLLQAATRTATLGSLVTNTLSPASQISTQEKCVSDLCSNIRKWREQEQCDPGLIPDSRPEEPKLYVVYQAMNNPGEYRDRTPELSLGRVLARVPGAPWLGYRDKVHLAIMISTTVLQLHSTPWLSDFLSPADILFLGKQDENYYREFFLRKNLRLPRVPKILCHKLLHMPQRDPILLSLGFVLISLLLGNILEFDDIICESCRIERQWVAAQEVLRRVRQESPNYFRAVAWCLDGELHGLQRHKMQGELNFERKVYSGIIAPLKADLEAL</sequence>
<comment type="caution">
    <text evidence="1">The sequence shown here is derived from an EMBL/GenBank/DDBJ whole genome shotgun (WGS) entry which is preliminary data.</text>
</comment>
<dbReference type="EMBL" id="JBGNUJ010000010">
    <property type="protein sequence ID" value="KAL3954392.1"/>
    <property type="molecule type" value="Genomic_DNA"/>
</dbReference>
<proteinExistence type="predicted"/>
<organism evidence="1 2">
    <name type="scientific">Purpureocillium lilacinum</name>
    <name type="common">Paecilomyces lilacinus</name>
    <dbReference type="NCBI Taxonomy" id="33203"/>
    <lineage>
        <taxon>Eukaryota</taxon>
        <taxon>Fungi</taxon>
        <taxon>Dikarya</taxon>
        <taxon>Ascomycota</taxon>
        <taxon>Pezizomycotina</taxon>
        <taxon>Sordariomycetes</taxon>
        <taxon>Hypocreomycetidae</taxon>
        <taxon>Hypocreales</taxon>
        <taxon>Ophiocordycipitaceae</taxon>
        <taxon>Purpureocillium</taxon>
    </lineage>
</organism>
<evidence type="ECO:0000313" key="1">
    <source>
        <dbReference type="EMBL" id="KAL3954392.1"/>
    </source>
</evidence>
<evidence type="ECO:0000313" key="2">
    <source>
        <dbReference type="Proteomes" id="UP001638806"/>
    </source>
</evidence>
<keyword evidence="2" id="KW-1185">Reference proteome</keyword>
<gene>
    <name evidence="1" type="ORF">ACCO45_009955</name>
</gene>